<keyword evidence="1" id="KW-0732">Signal</keyword>
<evidence type="ECO:0000256" key="1">
    <source>
        <dbReference type="SAM" id="SignalP"/>
    </source>
</evidence>
<protein>
    <recommendedName>
        <fullName evidence="4">Lipoprotein</fullName>
    </recommendedName>
</protein>
<evidence type="ECO:0000313" key="2">
    <source>
        <dbReference type="EMBL" id="SEB04779.1"/>
    </source>
</evidence>
<evidence type="ECO:0008006" key="4">
    <source>
        <dbReference type="Google" id="ProtNLM"/>
    </source>
</evidence>
<dbReference type="RefSeq" id="WP_093070363.1">
    <property type="nucleotide sequence ID" value="NZ_FNQP01000028.1"/>
</dbReference>
<accession>A0A1H4G5A7</accession>
<proteinExistence type="predicted"/>
<dbReference type="EMBL" id="FNQP01000028">
    <property type="protein sequence ID" value="SEB04779.1"/>
    <property type="molecule type" value="Genomic_DNA"/>
</dbReference>
<dbReference type="AlphaFoldDB" id="A0A1H4G5A7"/>
<keyword evidence="3" id="KW-1185">Reference proteome</keyword>
<dbReference type="STRING" id="525918.SAMN05660964_03281"/>
<organism evidence="2 3">
    <name type="scientific">Thiothrix caldifontis</name>
    <dbReference type="NCBI Taxonomy" id="525918"/>
    <lineage>
        <taxon>Bacteria</taxon>
        <taxon>Pseudomonadati</taxon>
        <taxon>Pseudomonadota</taxon>
        <taxon>Gammaproteobacteria</taxon>
        <taxon>Thiotrichales</taxon>
        <taxon>Thiotrichaceae</taxon>
        <taxon>Thiothrix</taxon>
    </lineage>
</organism>
<dbReference type="Proteomes" id="UP000199397">
    <property type="component" value="Unassembled WGS sequence"/>
</dbReference>
<reference evidence="2 3" key="1">
    <citation type="submission" date="2016-10" db="EMBL/GenBank/DDBJ databases">
        <authorList>
            <person name="de Groot N.N."/>
        </authorList>
    </citation>
    <scope>NUCLEOTIDE SEQUENCE [LARGE SCALE GENOMIC DNA]</scope>
    <source>
        <strain evidence="2 3">DSM 21228</strain>
    </source>
</reference>
<name>A0A1H4G5A7_9GAMM</name>
<dbReference type="OrthoDB" id="9871021at2"/>
<feature type="chain" id="PRO_5011782609" description="Lipoprotein" evidence="1">
    <location>
        <begin position="30"/>
        <end position="337"/>
    </location>
</feature>
<gene>
    <name evidence="2" type="ORF">SAMN05660964_03281</name>
</gene>
<feature type="signal peptide" evidence="1">
    <location>
        <begin position="1"/>
        <end position="29"/>
    </location>
</feature>
<dbReference type="PROSITE" id="PS51257">
    <property type="entry name" value="PROKAR_LIPOPROTEIN"/>
    <property type="match status" value="1"/>
</dbReference>
<evidence type="ECO:0000313" key="3">
    <source>
        <dbReference type="Proteomes" id="UP000199397"/>
    </source>
</evidence>
<sequence length="337" mass="35936">MKMKQWTTVLLVSSALAACGGGSSVGSTAAPSNSMGPLSLLEAKGDGGGGYNNYVSASGATQMAQLTAINHTAFVELLLFSIFESDDKGDGYVFRSDTDLTAPEKPTTSLMPDAVKDEIVQLMEQYVAQQRTQARPVNSGTIACPYGGYFVVSGDLNDSTNTGTLNVNYTNCETYLYLKNGLSTLTLNKLEPTNNVFLDYAIAYKDLSVDTAWNAFVYTGSQFVVKTMTNNRVTKIVTSSNLQRKDQKAGDAVSIDLTVNSRDQTAQAITGKLCHGVYGCVDVSTRIGFSNRLQQGEINLVGAGGSTIQLYYSGGKLHTRLDGNGTGNYGAPYLVTL</sequence>